<feature type="binding site" evidence="18">
    <location>
        <position position="382"/>
    </location>
    <ligand>
        <name>FAD</name>
        <dbReference type="ChEBI" id="CHEBI:57692"/>
    </ligand>
</feature>
<accession>A0A917W4F8</accession>
<evidence type="ECO:0000256" key="18">
    <source>
        <dbReference type="PIRSR" id="PIRSR630664-51"/>
    </source>
</evidence>
<dbReference type="Gene3D" id="1.20.58.100">
    <property type="entry name" value="Fumarate reductase/succinate dehydrogenase flavoprotein-like, C-terminal domain"/>
    <property type="match status" value="1"/>
</dbReference>
<dbReference type="InterPro" id="IPR003952">
    <property type="entry name" value="FRD_SDH_FAD_BS"/>
</dbReference>
<dbReference type="EC" id="1.3.5.1" evidence="5 19"/>
<dbReference type="NCBIfam" id="TIGR01176">
    <property type="entry name" value="fum_red_Fp"/>
    <property type="match status" value="1"/>
</dbReference>
<evidence type="ECO:0000256" key="11">
    <source>
        <dbReference type="ARBA" id="ARBA00022827"/>
    </source>
</evidence>
<feature type="binding site" evidence="18">
    <location>
        <position position="358"/>
    </location>
    <ligand>
        <name>substrate</name>
    </ligand>
</feature>
<dbReference type="InterPro" id="IPR036188">
    <property type="entry name" value="FAD/NAD-bd_sf"/>
</dbReference>
<evidence type="ECO:0000256" key="12">
    <source>
        <dbReference type="ARBA" id="ARBA00022982"/>
    </source>
</evidence>
<keyword evidence="7 19" id="KW-0813">Transport</keyword>
<evidence type="ECO:0000256" key="7">
    <source>
        <dbReference type="ARBA" id="ARBA00022448"/>
    </source>
</evidence>
<dbReference type="FunFam" id="3.90.700.10:FF:000003">
    <property type="entry name" value="Fumarate reductase flavoprotein subunit"/>
    <property type="match status" value="1"/>
</dbReference>
<feature type="binding site" evidence="18">
    <location>
        <position position="249"/>
    </location>
    <ligand>
        <name>substrate</name>
    </ligand>
</feature>
<dbReference type="PRINTS" id="PR00368">
    <property type="entry name" value="FADPNR"/>
</dbReference>
<dbReference type="SUPFAM" id="SSF56425">
    <property type="entry name" value="Succinate dehydrogenase/fumarate reductase flavoprotein, catalytic domain"/>
    <property type="match status" value="1"/>
</dbReference>
<evidence type="ECO:0000256" key="15">
    <source>
        <dbReference type="ARBA" id="ARBA00034412"/>
    </source>
</evidence>
<dbReference type="AlphaFoldDB" id="A0A917W4F8"/>
<dbReference type="EMBL" id="BMMZ01000006">
    <property type="protein sequence ID" value="GGL67081.1"/>
    <property type="molecule type" value="Genomic_DNA"/>
</dbReference>
<dbReference type="Pfam" id="PF00890">
    <property type="entry name" value="FAD_binding_2"/>
    <property type="match status" value="1"/>
</dbReference>
<dbReference type="Gene3D" id="3.90.700.10">
    <property type="entry name" value="Succinate dehydrogenase/fumarate reductase flavoprotein, catalytic domain"/>
    <property type="match status" value="1"/>
</dbReference>
<organism evidence="22 23">
    <name type="scientific">Microlunatus endophyticus</name>
    <dbReference type="NCBI Taxonomy" id="1716077"/>
    <lineage>
        <taxon>Bacteria</taxon>
        <taxon>Bacillati</taxon>
        <taxon>Actinomycetota</taxon>
        <taxon>Actinomycetes</taxon>
        <taxon>Propionibacteriales</taxon>
        <taxon>Propionibacteriaceae</taxon>
        <taxon>Microlunatus</taxon>
    </lineage>
</organism>
<dbReference type="NCBIfam" id="TIGR01812">
    <property type="entry name" value="sdhA_frdA_Gneg"/>
    <property type="match status" value="1"/>
</dbReference>
<dbReference type="GO" id="GO:0022900">
    <property type="term" value="P:electron transport chain"/>
    <property type="evidence" value="ECO:0007669"/>
    <property type="project" value="UniProtKB-UniRule"/>
</dbReference>
<comment type="subcellular location">
    <subcellularLocation>
        <location evidence="2">Cell membrane</location>
        <topology evidence="2">Peripheral membrane protein</topology>
        <orientation evidence="2">Cytoplasmic side</orientation>
    </subcellularLocation>
</comment>
<protein>
    <recommendedName>
        <fullName evidence="6 19">Fumarate reductase flavoprotein subunit</fullName>
        <ecNumber evidence="5 19">1.3.5.1</ecNumber>
    </recommendedName>
</protein>
<keyword evidence="14" id="KW-0472">Membrane</keyword>
<sequence>MSDGVMVAAHDVLIVGGGAAGLRAAIGISQSSPDLDIAMVSKVYPMRSHTVSAEGGAAGVAAEDDTIEEHIYDTISGSDWLGDQDAIEAFVNEAPHELLQLEHWGCPWSRQPDGQIAVRAFGGMKKMRTWFAADKTGFHLLHTLFQTSLKYSTLRRYDEWFVTKLLVDDGRVHGVVAVELATGEIHAITAKAVILATGGCGKVFPFTTNANINTGDGMALALRAGAPLKDMEFVQYHPTGLPFTGILITEAARAEGGWLLNKDGYRFLQDYDLGKPTPTPVLRSMELGPRDRVSQAIYGEIQKGRAIDTPYGAVVNLDLRHLGAKLIDTKLPFVRELCLKYERIDPVKELIPVRPVVHYMMGGVHTDINGATPIEGLYAAGETACVSINGANRLGSNSLPETLVFGARAGKAAAAYVRSVGDRPGTVEAAIRAQADDEARRLRTELIGRDGSERVPEIREQMQHTMETAAGIYRNGPDIATGAGELAELQQRMAKAGVADASRAFNTELTTALELANMLDIAQSMLISAGQREESRGAHQRTDFPKRDDARFLVHQLVHRDDGGGLRTEQLPVTITRWQPGERVYGR</sequence>
<keyword evidence="10" id="KW-0547">Nucleotide-binding</keyword>
<evidence type="ECO:0000256" key="6">
    <source>
        <dbReference type="ARBA" id="ARBA00014044"/>
    </source>
</evidence>
<dbReference type="FunFam" id="1.20.58.100:FF:000001">
    <property type="entry name" value="Succinate dehydrogenase flavoprotein subunit (SdhA)"/>
    <property type="match status" value="1"/>
</dbReference>
<dbReference type="Gene3D" id="3.50.50.60">
    <property type="entry name" value="FAD/NAD(P)-binding domain"/>
    <property type="match status" value="1"/>
</dbReference>
<evidence type="ECO:0000256" key="4">
    <source>
        <dbReference type="ARBA" id="ARBA00011591"/>
    </source>
</evidence>
<dbReference type="Proteomes" id="UP000613840">
    <property type="component" value="Unassembled WGS sequence"/>
</dbReference>
<dbReference type="NCBIfam" id="NF006686">
    <property type="entry name" value="PRK09231.1"/>
    <property type="match status" value="1"/>
</dbReference>
<feature type="domain" description="FAD-dependent oxidoreductase 2 FAD-binding" evidence="20">
    <location>
        <begin position="11"/>
        <end position="399"/>
    </location>
</feature>
<dbReference type="GO" id="GO:0008177">
    <property type="term" value="F:succinate dehydrogenase (quinone) activity"/>
    <property type="evidence" value="ECO:0007669"/>
    <property type="project" value="UniProtKB-EC"/>
</dbReference>
<dbReference type="PROSITE" id="PS00504">
    <property type="entry name" value="FRD_SDH_FAD_BINDING"/>
    <property type="match status" value="1"/>
</dbReference>
<feature type="binding site" evidence="18">
    <location>
        <position position="393"/>
    </location>
    <ligand>
        <name>substrate</name>
    </ligand>
</feature>
<reference evidence="22" key="2">
    <citation type="submission" date="2020-09" db="EMBL/GenBank/DDBJ databases">
        <authorList>
            <person name="Sun Q."/>
            <person name="Zhou Y."/>
        </authorList>
    </citation>
    <scope>NUCLEOTIDE SEQUENCE</scope>
    <source>
        <strain evidence="22">CGMCC 4.7306</strain>
    </source>
</reference>
<dbReference type="InterPro" id="IPR027477">
    <property type="entry name" value="Succ_DH/fumarate_Rdtase_cat_sf"/>
</dbReference>
<evidence type="ECO:0000259" key="21">
    <source>
        <dbReference type="Pfam" id="PF02910"/>
    </source>
</evidence>
<evidence type="ECO:0000256" key="1">
    <source>
        <dbReference type="ARBA" id="ARBA00001974"/>
    </source>
</evidence>
<reference evidence="22" key="1">
    <citation type="journal article" date="2014" name="Int. J. Syst. Evol. Microbiol.">
        <title>Complete genome sequence of Corynebacterium casei LMG S-19264T (=DSM 44701T), isolated from a smear-ripened cheese.</title>
        <authorList>
            <consortium name="US DOE Joint Genome Institute (JGI-PGF)"/>
            <person name="Walter F."/>
            <person name="Albersmeier A."/>
            <person name="Kalinowski J."/>
            <person name="Ruckert C."/>
        </authorList>
    </citation>
    <scope>NUCLEOTIDE SEQUENCE</scope>
    <source>
        <strain evidence="22">CGMCC 4.7306</strain>
    </source>
</reference>
<dbReference type="RefSeq" id="WP_229670077.1">
    <property type="nucleotide sequence ID" value="NZ_BMMZ01000006.1"/>
</dbReference>
<evidence type="ECO:0000256" key="16">
    <source>
        <dbReference type="ARBA" id="ARBA00049220"/>
    </source>
</evidence>
<keyword evidence="12 19" id="KW-0249">Electron transport</keyword>
<evidence type="ECO:0000313" key="23">
    <source>
        <dbReference type="Proteomes" id="UP000613840"/>
    </source>
</evidence>
<dbReference type="InterPro" id="IPR037099">
    <property type="entry name" value="Fum_R/Succ_DH_flav-like_C_sf"/>
</dbReference>
<keyword evidence="13 19" id="KW-0560">Oxidoreductase</keyword>
<dbReference type="SUPFAM" id="SSF46977">
    <property type="entry name" value="Succinate dehydrogenase/fumarate reductase flavoprotein C-terminal domain"/>
    <property type="match status" value="1"/>
</dbReference>
<evidence type="ECO:0000313" key="22">
    <source>
        <dbReference type="EMBL" id="GGL67081.1"/>
    </source>
</evidence>
<dbReference type="InterPro" id="IPR003953">
    <property type="entry name" value="FAD-dep_OxRdtase_2_FAD-bd"/>
</dbReference>
<evidence type="ECO:0000256" key="8">
    <source>
        <dbReference type="ARBA" id="ARBA00022475"/>
    </source>
</evidence>
<evidence type="ECO:0000256" key="19">
    <source>
        <dbReference type="RuleBase" id="RU362050"/>
    </source>
</evidence>
<feature type="active site" description="Proton acceptor" evidence="17">
    <location>
        <position position="290"/>
    </location>
</feature>
<name>A0A917W4F8_9ACTN</name>
<dbReference type="GO" id="GO:0009061">
    <property type="term" value="P:anaerobic respiration"/>
    <property type="evidence" value="ECO:0007669"/>
    <property type="project" value="InterPro"/>
</dbReference>
<dbReference type="GO" id="GO:0050660">
    <property type="term" value="F:flavin adenine dinucleotide binding"/>
    <property type="evidence" value="ECO:0007669"/>
    <property type="project" value="InterPro"/>
</dbReference>
<keyword evidence="8" id="KW-1003">Cell membrane</keyword>
<dbReference type="GO" id="GO:0033765">
    <property type="term" value="F:steroid dehydrogenase activity, acting on the CH-CH group of donors"/>
    <property type="evidence" value="ECO:0007669"/>
    <property type="project" value="UniProtKB-ARBA"/>
</dbReference>
<dbReference type="InterPro" id="IPR005884">
    <property type="entry name" value="Fum_red_fp"/>
</dbReference>
<gene>
    <name evidence="22" type="primary">frdA</name>
    <name evidence="22" type="ORF">GCM10011575_26960</name>
</gene>
<keyword evidence="9 18" id="KW-0285">Flavoprotein</keyword>
<keyword evidence="11 18" id="KW-0274">FAD</keyword>
<keyword evidence="23" id="KW-1185">Reference proteome</keyword>
<evidence type="ECO:0000256" key="5">
    <source>
        <dbReference type="ARBA" id="ARBA00012792"/>
    </source>
</evidence>
<evidence type="ECO:0000256" key="13">
    <source>
        <dbReference type="ARBA" id="ARBA00023002"/>
    </source>
</evidence>
<comment type="subunit">
    <text evidence="4 19">Part of an enzyme complex containing four subunits: a flavoprotein (FrdA), an iron-sulfur protein (FrdB), and two hydrophobic anchor proteins (FrdC and FrdD).</text>
</comment>
<evidence type="ECO:0000256" key="2">
    <source>
        <dbReference type="ARBA" id="ARBA00004413"/>
    </source>
</evidence>
<dbReference type="GO" id="GO:0009055">
    <property type="term" value="F:electron transfer activity"/>
    <property type="evidence" value="ECO:0007669"/>
    <property type="project" value="TreeGrafter"/>
</dbReference>
<dbReference type="InterPro" id="IPR030664">
    <property type="entry name" value="SdhA/FrdA/AprA"/>
</dbReference>
<comment type="catalytic activity">
    <reaction evidence="15">
        <text>a menaquinone + succinate = a menaquinol + fumarate</text>
        <dbReference type="Rhea" id="RHEA:27834"/>
        <dbReference type="Rhea" id="RHEA-COMP:9537"/>
        <dbReference type="Rhea" id="RHEA-COMP:9539"/>
        <dbReference type="ChEBI" id="CHEBI:16374"/>
        <dbReference type="ChEBI" id="CHEBI:18151"/>
        <dbReference type="ChEBI" id="CHEBI:29806"/>
        <dbReference type="ChEBI" id="CHEBI:30031"/>
        <dbReference type="EC" id="1.3.5.1"/>
    </reaction>
</comment>
<evidence type="ECO:0000256" key="14">
    <source>
        <dbReference type="ARBA" id="ARBA00023136"/>
    </source>
</evidence>
<dbReference type="InterPro" id="IPR014006">
    <property type="entry name" value="Succ_Dhase_FrdA_Gneg"/>
</dbReference>
<dbReference type="Pfam" id="PF02910">
    <property type="entry name" value="Succ_DH_flav_C"/>
    <property type="match status" value="1"/>
</dbReference>
<feature type="binding site" evidence="18">
    <location>
        <begin position="41"/>
        <end position="56"/>
    </location>
    <ligand>
        <name>FAD</name>
        <dbReference type="ChEBI" id="CHEBI:57692"/>
    </ligand>
</feature>
<feature type="binding site" evidence="18">
    <location>
        <position position="216"/>
    </location>
    <ligand>
        <name>FAD</name>
        <dbReference type="ChEBI" id="CHEBI:57692"/>
    </ligand>
</feature>
<dbReference type="Gene3D" id="4.10.80.40">
    <property type="entry name" value="succinate dehydrogenase protein domain"/>
    <property type="match status" value="1"/>
</dbReference>
<dbReference type="SUPFAM" id="SSF51905">
    <property type="entry name" value="FAD/NAD(P)-binding domain"/>
    <property type="match status" value="1"/>
</dbReference>
<feature type="binding site" evidence="18">
    <location>
        <begin position="398"/>
        <end position="399"/>
    </location>
    <ligand>
        <name>FAD</name>
        <dbReference type="ChEBI" id="CHEBI:57692"/>
    </ligand>
</feature>
<dbReference type="PANTHER" id="PTHR11632">
    <property type="entry name" value="SUCCINATE DEHYDROGENASE 2 FLAVOPROTEIN SUBUNIT"/>
    <property type="match status" value="1"/>
</dbReference>
<comment type="cofactor">
    <cofactor evidence="1 18 19">
        <name>FAD</name>
        <dbReference type="ChEBI" id="CHEBI:57692"/>
    </cofactor>
</comment>
<dbReference type="PIRSF" id="PIRSF000171">
    <property type="entry name" value="SDHA_APRA_LASPO"/>
    <property type="match status" value="1"/>
</dbReference>
<dbReference type="InterPro" id="IPR015939">
    <property type="entry name" value="Fum_Rdtase/Succ_DH_flav-like_C"/>
</dbReference>
<proteinExistence type="inferred from homology"/>
<comment type="similarity">
    <text evidence="3 19">Belongs to the FAD-dependent oxidoreductase 2 family. FRD/SDH subfamily.</text>
</comment>
<feature type="binding site" evidence="18">
    <location>
        <position position="237"/>
    </location>
    <ligand>
        <name>substrate</name>
    </ligand>
</feature>
<evidence type="ECO:0000256" key="17">
    <source>
        <dbReference type="PIRSR" id="PIRSR000171-1"/>
    </source>
</evidence>
<evidence type="ECO:0000256" key="10">
    <source>
        <dbReference type="ARBA" id="ARBA00022741"/>
    </source>
</evidence>
<feature type="binding site" evidence="18">
    <location>
        <begin position="16"/>
        <end position="21"/>
    </location>
    <ligand>
        <name>FAD</name>
        <dbReference type="ChEBI" id="CHEBI:57692"/>
    </ligand>
</feature>
<feature type="domain" description="Fumarate reductase/succinate dehydrogenase flavoprotein-like C-terminal" evidence="21">
    <location>
        <begin position="459"/>
        <end position="585"/>
    </location>
</feature>
<comment type="catalytic activity">
    <reaction evidence="16 19">
        <text>a quinone + succinate = fumarate + a quinol</text>
        <dbReference type="Rhea" id="RHEA:40523"/>
        <dbReference type="ChEBI" id="CHEBI:24646"/>
        <dbReference type="ChEBI" id="CHEBI:29806"/>
        <dbReference type="ChEBI" id="CHEBI:30031"/>
        <dbReference type="ChEBI" id="CHEBI:132124"/>
        <dbReference type="EC" id="1.3.5.1"/>
    </reaction>
</comment>
<dbReference type="GO" id="GO:0005886">
    <property type="term" value="C:plasma membrane"/>
    <property type="evidence" value="ECO:0007669"/>
    <property type="project" value="UniProtKB-SubCell"/>
</dbReference>
<dbReference type="PANTHER" id="PTHR11632:SF82">
    <property type="entry name" value="FUMARATE REDUCTASE FLAVOPROTEIN SUBUNIT"/>
    <property type="match status" value="1"/>
</dbReference>
<comment type="caution">
    <text evidence="22">The sequence shown here is derived from an EMBL/GenBank/DDBJ whole genome shotgun (WGS) entry which is preliminary data.</text>
</comment>
<evidence type="ECO:0000259" key="20">
    <source>
        <dbReference type="Pfam" id="PF00890"/>
    </source>
</evidence>
<evidence type="ECO:0000256" key="9">
    <source>
        <dbReference type="ARBA" id="ARBA00022630"/>
    </source>
</evidence>
<evidence type="ECO:0000256" key="3">
    <source>
        <dbReference type="ARBA" id="ARBA00008040"/>
    </source>
</evidence>